<gene>
    <name evidence="3" type="ORF">ACFP3V_11830</name>
</gene>
<evidence type="ECO:0000313" key="3">
    <source>
        <dbReference type="EMBL" id="MFC5907902.1"/>
    </source>
</evidence>
<accession>A0ABW1G177</accession>
<comment type="caution">
    <text evidence="3">The sequence shown here is derived from an EMBL/GenBank/DDBJ whole genome shotgun (WGS) entry which is preliminary data.</text>
</comment>
<dbReference type="SUPFAM" id="SSF46785">
    <property type="entry name" value="Winged helix' DNA-binding domain"/>
    <property type="match status" value="1"/>
</dbReference>
<organism evidence="3 4">
    <name type="scientific">Streptacidiphilus monticola</name>
    <dbReference type="NCBI Taxonomy" id="2161674"/>
    <lineage>
        <taxon>Bacteria</taxon>
        <taxon>Bacillati</taxon>
        <taxon>Actinomycetota</taxon>
        <taxon>Actinomycetes</taxon>
        <taxon>Kitasatosporales</taxon>
        <taxon>Streptomycetaceae</taxon>
        <taxon>Streptacidiphilus</taxon>
    </lineage>
</organism>
<dbReference type="InterPro" id="IPR005471">
    <property type="entry name" value="Tscrpt_reg_IclR_N"/>
</dbReference>
<keyword evidence="4" id="KW-1185">Reference proteome</keyword>
<dbReference type="Proteomes" id="UP001596174">
    <property type="component" value="Unassembled WGS sequence"/>
</dbReference>
<proteinExistence type="predicted"/>
<protein>
    <submittedName>
        <fullName evidence="3">Helix-turn-helix domain-containing protein</fullName>
    </submittedName>
</protein>
<dbReference type="InterPro" id="IPR036390">
    <property type="entry name" value="WH_DNA-bd_sf"/>
</dbReference>
<feature type="domain" description="HTH iclR-type" evidence="2">
    <location>
        <begin position="19"/>
        <end position="60"/>
    </location>
</feature>
<feature type="region of interest" description="Disordered" evidence="1">
    <location>
        <begin position="49"/>
        <end position="163"/>
    </location>
</feature>
<dbReference type="Gene3D" id="1.10.10.10">
    <property type="entry name" value="Winged helix-like DNA-binding domain superfamily/Winged helix DNA-binding domain"/>
    <property type="match status" value="1"/>
</dbReference>
<name>A0ABW1G177_9ACTN</name>
<feature type="compositionally biased region" description="Basic and acidic residues" evidence="1">
    <location>
        <begin position="54"/>
        <end position="74"/>
    </location>
</feature>
<dbReference type="Pfam" id="PF09339">
    <property type="entry name" value="HTH_IclR"/>
    <property type="match status" value="1"/>
</dbReference>
<evidence type="ECO:0000259" key="2">
    <source>
        <dbReference type="Pfam" id="PF09339"/>
    </source>
</evidence>
<dbReference type="InterPro" id="IPR036388">
    <property type="entry name" value="WH-like_DNA-bd_sf"/>
</dbReference>
<feature type="compositionally biased region" description="Low complexity" evidence="1">
    <location>
        <begin position="97"/>
        <end position="119"/>
    </location>
</feature>
<evidence type="ECO:0000313" key="4">
    <source>
        <dbReference type="Proteomes" id="UP001596174"/>
    </source>
</evidence>
<dbReference type="RefSeq" id="WP_380582790.1">
    <property type="nucleotide sequence ID" value="NZ_JBHSQJ010000046.1"/>
</dbReference>
<reference evidence="4" key="1">
    <citation type="journal article" date="2019" name="Int. J. Syst. Evol. Microbiol.">
        <title>The Global Catalogue of Microorganisms (GCM) 10K type strain sequencing project: providing services to taxonomists for standard genome sequencing and annotation.</title>
        <authorList>
            <consortium name="The Broad Institute Genomics Platform"/>
            <consortium name="The Broad Institute Genome Sequencing Center for Infectious Disease"/>
            <person name="Wu L."/>
            <person name="Ma J."/>
        </authorList>
    </citation>
    <scope>NUCLEOTIDE SEQUENCE [LARGE SCALE GENOMIC DNA]</scope>
    <source>
        <strain evidence="4">JCM 4816</strain>
    </source>
</reference>
<evidence type="ECO:0000256" key="1">
    <source>
        <dbReference type="SAM" id="MobiDB-lite"/>
    </source>
</evidence>
<dbReference type="EMBL" id="JBHSQJ010000046">
    <property type="protein sequence ID" value="MFC5907902.1"/>
    <property type="molecule type" value="Genomic_DNA"/>
</dbReference>
<sequence length="238" mass="23984">MSTDDHSAPGSPTIAALARALADQPGSTVAALALAAGIGRSTAGKLLAQMERAGAARRDPGGHDGTRRLADHWHPAATDPAPTTDQVPQGPVETRTSPEPSGPSESAALPAEASSNEAPISGPEGSGDQSRPTAPAKPATFTGPCPTCGHVRRPSTRNTSVNGRLGQGQLYDLVLQHLHDNPGKECTATGIAKVIGKSSGAIANALAAMAGRGDAAMTCAAPRRYQAVQANGPTVQTD</sequence>